<dbReference type="RefSeq" id="WP_319837866.1">
    <property type="nucleotide sequence ID" value="NZ_CP137624.1"/>
</dbReference>
<dbReference type="Proteomes" id="UP001322664">
    <property type="component" value="Chromosome"/>
</dbReference>
<gene>
    <name evidence="1" type="ORF">R6U77_06570</name>
</gene>
<proteinExistence type="predicted"/>
<reference evidence="1 2" key="1">
    <citation type="submission" date="2023-09" db="EMBL/GenBank/DDBJ databases">
        <authorList>
            <person name="Page C.A."/>
            <person name="Perez-Diaz I.M."/>
        </authorList>
    </citation>
    <scope>NUCLEOTIDE SEQUENCE [LARGE SCALE GENOMIC DNA]</scope>
    <source>
        <strain evidence="1 2">Ll15</strain>
    </source>
</reference>
<accession>A0ABZ0S107</accession>
<evidence type="ECO:0000313" key="2">
    <source>
        <dbReference type="Proteomes" id="UP001322664"/>
    </source>
</evidence>
<name>A0ABZ0S107_9BACI</name>
<evidence type="ECO:0000313" key="1">
    <source>
        <dbReference type="EMBL" id="WPK13334.1"/>
    </source>
</evidence>
<keyword evidence="2" id="KW-1185">Reference proteome</keyword>
<sequence length="74" mass="8878">MIFLSVEDLERKLDLSNVLVMPKDEFYEHSVYQQPDYVNSYEYWNIKNAQYVIVAESDWIELLDAEQRQFILAA</sequence>
<protein>
    <submittedName>
        <fullName evidence="1">Uncharacterized protein</fullName>
    </submittedName>
</protein>
<dbReference type="EMBL" id="CP137624">
    <property type="protein sequence ID" value="WPK13334.1"/>
    <property type="molecule type" value="Genomic_DNA"/>
</dbReference>
<organism evidence="1 2">
    <name type="scientific">Lysinibacillus louembei</name>
    <dbReference type="NCBI Taxonomy" id="1470088"/>
    <lineage>
        <taxon>Bacteria</taxon>
        <taxon>Bacillati</taxon>
        <taxon>Bacillota</taxon>
        <taxon>Bacilli</taxon>
        <taxon>Bacillales</taxon>
        <taxon>Bacillaceae</taxon>
        <taxon>Lysinibacillus</taxon>
    </lineage>
</organism>